<dbReference type="InParanoid" id="A0A2J6TBC6"/>
<dbReference type="GeneID" id="36594876"/>
<evidence type="ECO:0008006" key="8">
    <source>
        <dbReference type="Google" id="ProtNLM"/>
    </source>
</evidence>
<comment type="subcellular location">
    <subcellularLocation>
        <location evidence="1">Membrane</location>
        <topology evidence="1">Multi-pass membrane protein</topology>
    </subcellularLocation>
</comment>
<dbReference type="AlphaFoldDB" id="A0A2J6TBC6"/>
<evidence type="ECO:0000256" key="1">
    <source>
        <dbReference type="ARBA" id="ARBA00004141"/>
    </source>
</evidence>
<feature type="transmembrane region" description="Helical" evidence="5">
    <location>
        <begin position="153"/>
        <end position="174"/>
    </location>
</feature>
<evidence type="ECO:0000256" key="5">
    <source>
        <dbReference type="SAM" id="Phobius"/>
    </source>
</evidence>
<keyword evidence="2 5" id="KW-0812">Transmembrane</keyword>
<dbReference type="PANTHER" id="PTHR23501:SF33">
    <property type="entry name" value="MAJOR FACILITATOR SUPERFAMILY (MFS) PROFILE DOMAIN-CONTAINING PROTEIN"/>
    <property type="match status" value="1"/>
</dbReference>
<feature type="transmembrane region" description="Helical" evidence="5">
    <location>
        <begin position="7"/>
        <end position="26"/>
    </location>
</feature>
<dbReference type="PANTHER" id="PTHR23501">
    <property type="entry name" value="MAJOR FACILITATOR SUPERFAMILY"/>
    <property type="match status" value="1"/>
</dbReference>
<dbReference type="RefSeq" id="XP_024737238.1">
    <property type="nucleotide sequence ID" value="XM_024886799.1"/>
</dbReference>
<dbReference type="InterPro" id="IPR036259">
    <property type="entry name" value="MFS_trans_sf"/>
</dbReference>
<evidence type="ECO:0000256" key="2">
    <source>
        <dbReference type="ARBA" id="ARBA00022692"/>
    </source>
</evidence>
<accession>A0A2J6TBC6</accession>
<dbReference type="OrthoDB" id="6770063at2759"/>
<protein>
    <recommendedName>
        <fullName evidence="8">MFS general substrate transporter</fullName>
    </recommendedName>
</protein>
<reference evidence="6 7" key="1">
    <citation type="submission" date="2016-04" db="EMBL/GenBank/DDBJ databases">
        <title>A degradative enzymes factory behind the ericoid mycorrhizal symbiosis.</title>
        <authorList>
            <consortium name="DOE Joint Genome Institute"/>
            <person name="Martino E."/>
            <person name="Morin E."/>
            <person name="Grelet G."/>
            <person name="Kuo A."/>
            <person name="Kohler A."/>
            <person name="Daghino S."/>
            <person name="Barry K."/>
            <person name="Choi C."/>
            <person name="Cichocki N."/>
            <person name="Clum A."/>
            <person name="Copeland A."/>
            <person name="Hainaut M."/>
            <person name="Haridas S."/>
            <person name="Labutti K."/>
            <person name="Lindquist E."/>
            <person name="Lipzen A."/>
            <person name="Khouja H.-R."/>
            <person name="Murat C."/>
            <person name="Ohm R."/>
            <person name="Olson A."/>
            <person name="Spatafora J."/>
            <person name="Veneault-Fourrey C."/>
            <person name="Henrissat B."/>
            <person name="Grigoriev I."/>
            <person name="Martin F."/>
            <person name="Perotto S."/>
        </authorList>
    </citation>
    <scope>NUCLEOTIDE SEQUENCE [LARGE SCALE GENOMIC DNA]</scope>
    <source>
        <strain evidence="6 7">E</strain>
    </source>
</reference>
<keyword evidence="4 5" id="KW-0472">Membrane</keyword>
<dbReference type="GO" id="GO:0015174">
    <property type="term" value="F:basic amino acid transmembrane transporter activity"/>
    <property type="evidence" value="ECO:0007669"/>
    <property type="project" value="TreeGrafter"/>
</dbReference>
<keyword evidence="3 5" id="KW-1133">Transmembrane helix</keyword>
<feature type="transmembrane region" description="Helical" evidence="5">
    <location>
        <begin position="38"/>
        <end position="59"/>
    </location>
</feature>
<keyword evidence="7" id="KW-1185">Reference proteome</keyword>
<dbReference type="GO" id="GO:0000329">
    <property type="term" value="C:fungal-type vacuole membrane"/>
    <property type="evidence" value="ECO:0007669"/>
    <property type="project" value="TreeGrafter"/>
</dbReference>
<dbReference type="SUPFAM" id="SSF103473">
    <property type="entry name" value="MFS general substrate transporter"/>
    <property type="match status" value="1"/>
</dbReference>
<dbReference type="EMBL" id="KZ613790">
    <property type="protein sequence ID" value="PMD60334.1"/>
    <property type="molecule type" value="Genomic_DNA"/>
</dbReference>
<evidence type="ECO:0000256" key="4">
    <source>
        <dbReference type="ARBA" id="ARBA00023136"/>
    </source>
</evidence>
<evidence type="ECO:0000313" key="7">
    <source>
        <dbReference type="Proteomes" id="UP000235371"/>
    </source>
</evidence>
<evidence type="ECO:0000256" key="3">
    <source>
        <dbReference type="ARBA" id="ARBA00022989"/>
    </source>
</evidence>
<organism evidence="6 7">
    <name type="scientific">Hyaloscypha bicolor E</name>
    <dbReference type="NCBI Taxonomy" id="1095630"/>
    <lineage>
        <taxon>Eukaryota</taxon>
        <taxon>Fungi</taxon>
        <taxon>Dikarya</taxon>
        <taxon>Ascomycota</taxon>
        <taxon>Pezizomycotina</taxon>
        <taxon>Leotiomycetes</taxon>
        <taxon>Helotiales</taxon>
        <taxon>Hyaloscyphaceae</taxon>
        <taxon>Hyaloscypha</taxon>
        <taxon>Hyaloscypha bicolor</taxon>
    </lineage>
</organism>
<sequence>MLRRVDFLGVVFLCISIVCGLLVLDLGGQRMPWTDPKILLLLGASVMALNVLVFVETAWAKESIFPLRLLLHRDTEAQGAMIVLIPLYFQVPAHVTHNAGAHLMPSVIGNAIGGLLADFVIKRTGRYKLIAVIGVAASSTSYNLMILRWHGNISFLESLCIIPGGFGNVLQYWLCSWLSQRELSTVKWRLEVRGYI</sequence>
<dbReference type="Proteomes" id="UP000235371">
    <property type="component" value="Unassembled WGS sequence"/>
</dbReference>
<proteinExistence type="predicted"/>
<gene>
    <name evidence="6" type="ORF">K444DRAFT_663170</name>
</gene>
<name>A0A2J6TBC6_9HELO</name>
<evidence type="ECO:0000313" key="6">
    <source>
        <dbReference type="EMBL" id="PMD60334.1"/>
    </source>
</evidence>
<feature type="transmembrane region" description="Helical" evidence="5">
    <location>
        <begin position="128"/>
        <end position="147"/>
    </location>
</feature>